<dbReference type="Gene3D" id="3.40.50.720">
    <property type="entry name" value="NAD(P)-binding Rossmann-like Domain"/>
    <property type="match status" value="1"/>
</dbReference>
<feature type="site" description="Important for catalytic activity" evidence="2">
    <location>
        <position position="144"/>
    </location>
</feature>
<feature type="domain" description="3-hydroxyacyl-CoA dehydrogenase C-terminal" evidence="3">
    <location>
        <begin position="188"/>
        <end position="285"/>
    </location>
</feature>
<evidence type="ECO:0000259" key="3">
    <source>
        <dbReference type="Pfam" id="PF00725"/>
    </source>
</evidence>
<dbReference type="EMBL" id="QZKI01000005">
    <property type="protein sequence ID" value="RJP75266.1"/>
    <property type="molecule type" value="Genomic_DNA"/>
</dbReference>
<dbReference type="Pfam" id="PF02737">
    <property type="entry name" value="3HCDH_N"/>
    <property type="match status" value="1"/>
</dbReference>
<dbReference type="Proteomes" id="UP000285961">
    <property type="component" value="Unassembled WGS sequence"/>
</dbReference>
<evidence type="ECO:0000259" key="4">
    <source>
        <dbReference type="Pfam" id="PF02737"/>
    </source>
</evidence>
<dbReference type="GO" id="GO:0016616">
    <property type="term" value="F:oxidoreductase activity, acting on the CH-OH group of donors, NAD or NADP as acceptor"/>
    <property type="evidence" value="ECO:0007669"/>
    <property type="project" value="InterPro"/>
</dbReference>
<dbReference type="Gene3D" id="1.10.1040.10">
    <property type="entry name" value="N-(1-d-carboxylethyl)-l-norvaline Dehydrogenase, domain 2"/>
    <property type="match status" value="1"/>
</dbReference>
<proteinExistence type="predicted"/>
<dbReference type="InterPro" id="IPR008927">
    <property type="entry name" value="6-PGluconate_DH-like_C_sf"/>
</dbReference>
<dbReference type="SUPFAM" id="SSF51735">
    <property type="entry name" value="NAD(P)-binding Rossmann-fold domains"/>
    <property type="match status" value="1"/>
</dbReference>
<comment type="caution">
    <text evidence="5">The sequence shown here is derived from an EMBL/GenBank/DDBJ whole genome shotgun (WGS) entry which is preliminary data.</text>
</comment>
<organism evidence="5 6">
    <name type="scientific">Candidatus Abyssobacteria bacterium SURF_17</name>
    <dbReference type="NCBI Taxonomy" id="2093361"/>
    <lineage>
        <taxon>Bacteria</taxon>
        <taxon>Pseudomonadati</taxon>
        <taxon>Candidatus Hydrogenedentota</taxon>
        <taxon>Candidatus Abyssobacteria</taxon>
    </lineage>
</organism>
<dbReference type="GO" id="GO:0070403">
    <property type="term" value="F:NAD+ binding"/>
    <property type="evidence" value="ECO:0007669"/>
    <property type="project" value="InterPro"/>
</dbReference>
<evidence type="ECO:0000256" key="1">
    <source>
        <dbReference type="ARBA" id="ARBA00023002"/>
    </source>
</evidence>
<dbReference type="InterPro" id="IPR036291">
    <property type="entry name" value="NAD(P)-bd_dom_sf"/>
</dbReference>
<dbReference type="PIRSF" id="PIRSF000105">
    <property type="entry name" value="HCDH"/>
    <property type="match status" value="1"/>
</dbReference>
<dbReference type="InterPro" id="IPR006108">
    <property type="entry name" value="3HC_DH_C"/>
</dbReference>
<protein>
    <submittedName>
        <fullName evidence="5">3-hydroxyacyl-CoA dehydrogenase</fullName>
    </submittedName>
</protein>
<gene>
    <name evidence="5" type="ORF">C4532_00630</name>
</gene>
<dbReference type="PANTHER" id="PTHR48075">
    <property type="entry name" value="3-HYDROXYACYL-COA DEHYDROGENASE FAMILY PROTEIN"/>
    <property type="match status" value="1"/>
</dbReference>
<name>A0A419F998_9BACT</name>
<keyword evidence="1" id="KW-0560">Oxidoreductase</keyword>
<dbReference type="InterPro" id="IPR013328">
    <property type="entry name" value="6PGD_dom2"/>
</dbReference>
<evidence type="ECO:0000313" key="5">
    <source>
        <dbReference type="EMBL" id="RJP75266.1"/>
    </source>
</evidence>
<dbReference type="InterPro" id="IPR006176">
    <property type="entry name" value="3-OHacyl-CoA_DH_NAD-bd"/>
</dbReference>
<feature type="domain" description="3-hydroxyacyl-CoA dehydrogenase NAD binding" evidence="4">
    <location>
        <begin position="9"/>
        <end position="183"/>
    </location>
</feature>
<dbReference type="Pfam" id="PF00725">
    <property type="entry name" value="3HCDH"/>
    <property type="match status" value="1"/>
</dbReference>
<reference evidence="5 6" key="1">
    <citation type="journal article" date="2017" name="ISME J.">
        <title>Energy and carbon metabolisms in a deep terrestrial subsurface fluid microbial community.</title>
        <authorList>
            <person name="Momper L."/>
            <person name="Jungbluth S.P."/>
            <person name="Lee M.D."/>
            <person name="Amend J.P."/>
        </authorList>
    </citation>
    <scope>NUCLEOTIDE SEQUENCE [LARGE SCALE GENOMIC DNA]</scope>
    <source>
        <strain evidence="5">SURF_17</strain>
    </source>
</reference>
<evidence type="ECO:0000256" key="2">
    <source>
        <dbReference type="PIRSR" id="PIRSR000105-1"/>
    </source>
</evidence>
<dbReference type="InterPro" id="IPR022694">
    <property type="entry name" value="3-OHacyl-CoA_DH"/>
</dbReference>
<evidence type="ECO:0000313" key="6">
    <source>
        <dbReference type="Proteomes" id="UP000285961"/>
    </source>
</evidence>
<dbReference type="PANTHER" id="PTHR48075:SF5">
    <property type="entry name" value="3-HYDROXYBUTYRYL-COA DEHYDROGENASE"/>
    <property type="match status" value="1"/>
</dbReference>
<dbReference type="AlphaFoldDB" id="A0A419F998"/>
<sequence>MDISEVKRIAVIGAGTMGSRISLACALHGYDVIVHDISDDALRGLEFRLQFFGYNWVQAGLTEQEAVEKSLSRIRTASDPADAAADADILIEAVSEKLDVKHKVFRQFDKLCPQRTIFVSNTSSLLTSEMETSLKRKDRFAALHFHRYKTVVDIMRGTKTSDDSVELLKQFSRSMDELPIVMKKEHPGFLHNWMFISWLEAGIWLAAGGYGAIEDIDRSWMKVHNMPYGPFGALDFVGLDVASDIGTGLEGKGHPGHWREIREFLKPYIEKGYLGVKTGRGFYTYPEPAYAQPGFLEEE</sequence>
<dbReference type="SUPFAM" id="SSF48179">
    <property type="entry name" value="6-phosphogluconate dehydrogenase C-terminal domain-like"/>
    <property type="match status" value="1"/>
</dbReference>
<dbReference type="GO" id="GO:0006631">
    <property type="term" value="P:fatty acid metabolic process"/>
    <property type="evidence" value="ECO:0007669"/>
    <property type="project" value="InterPro"/>
</dbReference>
<accession>A0A419F998</accession>